<evidence type="ECO:0000313" key="1">
    <source>
        <dbReference type="EMBL" id="PAQ04573.1"/>
    </source>
</evidence>
<sequence length="81" mass="8784">MATRVTEIEAARCAAGATYEFEDYDSPEKEVRRQVEILFAYRIAGDRPDGANAAAHAFAAIKGQEMRVVIGDPANAIVLTI</sequence>
<dbReference type="EMBL" id="NPKJ01000076">
    <property type="protein sequence ID" value="PAQ04573.1"/>
    <property type="molecule type" value="Genomic_DNA"/>
</dbReference>
<evidence type="ECO:0000313" key="2">
    <source>
        <dbReference type="Proteomes" id="UP000216442"/>
    </source>
</evidence>
<dbReference type="AlphaFoldDB" id="A0A271L907"/>
<dbReference type="Proteomes" id="UP000216442">
    <property type="component" value="Unassembled WGS sequence"/>
</dbReference>
<reference evidence="1 2" key="1">
    <citation type="submission" date="2017-08" db="EMBL/GenBank/DDBJ databases">
        <title>Mesorhizobium wenxinae sp. nov., a novel rhizobial species isolated from root nodules of chickpea (Cicer arietinum L.).</title>
        <authorList>
            <person name="Zhang J."/>
        </authorList>
    </citation>
    <scope>NUCLEOTIDE SEQUENCE [LARGE SCALE GENOMIC DNA]</scope>
    <source>
        <strain evidence="1 2">SDW018</strain>
    </source>
</reference>
<comment type="caution">
    <text evidence="1">The sequence shown here is derived from an EMBL/GenBank/DDBJ whole genome shotgun (WGS) entry which is preliminary data.</text>
</comment>
<proteinExistence type="predicted"/>
<name>A0A271L907_9HYPH</name>
<organism evidence="1 2">
    <name type="scientific">Mesorhizobium temperatum</name>
    <dbReference type="NCBI Taxonomy" id="241416"/>
    <lineage>
        <taxon>Bacteria</taxon>
        <taxon>Pseudomonadati</taxon>
        <taxon>Pseudomonadota</taxon>
        <taxon>Alphaproteobacteria</taxon>
        <taxon>Hyphomicrobiales</taxon>
        <taxon>Phyllobacteriaceae</taxon>
        <taxon>Mesorhizobium</taxon>
    </lineage>
</organism>
<gene>
    <name evidence="1" type="ORF">CIT26_33635</name>
</gene>
<keyword evidence="2" id="KW-1185">Reference proteome</keyword>
<protein>
    <submittedName>
        <fullName evidence="1">Uncharacterized protein</fullName>
    </submittedName>
</protein>
<accession>A0A271L907</accession>